<feature type="domain" description="NAD(P)-binding" evidence="1">
    <location>
        <begin position="8"/>
        <end position="119"/>
    </location>
</feature>
<dbReference type="InterPro" id="IPR036291">
    <property type="entry name" value="NAD(P)-bd_dom_sf"/>
</dbReference>
<dbReference type="KEGG" id="sapo:SAPIO_CDS10539"/>
<dbReference type="HOGENOM" id="CLU_1497062_0_0_1"/>
<gene>
    <name evidence="2" type="ORF">SAPIO_CDS10539</name>
</gene>
<dbReference type="VEuPathDB" id="FungiDB:SAPIO_CDS10539"/>
<evidence type="ECO:0000313" key="2">
    <source>
        <dbReference type="EMBL" id="KEZ39140.1"/>
    </source>
</evidence>
<name>A0A084FVM8_PSEDA</name>
<dbReference type="OrthoDB" id="419598at2759"/>
<dbReference type="Pfam" id="PF13460">
    <property type="entry name" value="NAD_binding_10"/>
    <property type="match status" value="1"/>
</dbReference>
<dbReference type="Gene3D" id="3.40.50.720">
    <property type="entry name" value="NAD(P)-binding Rossmann-like Domain"/>
    <property type="match status" value="1"/>
</dbReference>
<dbReference type="InterPro" id="IPR016040">
    <property type="entry name" value="NAD(P)-bd_dom"/>
</dbReference>
<accession>A0A084FVM8</accession>
<evidence type="ECO:0000259" key="1">
    <source>
        <dbReference type="Pfam" id="PF13460"/>
    </source>
</evidence>
<reference evidence="2 3" key="1">
    <citation type="journal article" date="2014" name="Genome Announc.">
        <title>Draft genome sequence of the pathogenic fungus Scedosporium apiospermum.</title>
        <authorList>
            <person name="Vandeputte P."/>
            <person name="Ghamrawi S."/>
            <person name="Rechenmann M."/>
            <person name="Iltis A."/>
            <person name="Giraud S."/>
            <person name="Fleury M."/>
            <person name="Thornton C."/>
            <person name="Delhaes L."/>
            <person name="Meyer W."/>
            <person name="Papon N."/>
            <person name="Bouchara J.P."/>
        </authorList>
    </citation>
    <scope>NUCLEOTIDE SEQUENCE [LARGE SCALE GENOMIC DNA]</scope>
    <source>
        <strain evidence="2 3">IHEM 14462</strain>
    </source>
</reference>
<protein>
    <recommendedName>
        <fullName evidence="1">NAD(P)-binding domain-containing protein</fullName>
    </recommendedName>
</protein>
<sequence length="180" mass="19420">MKVCVAPASTKTGRAAIDALLKDTGQHSVVGIYRDLGKVPEHFKWHPWFEARQGDVASVETLNFSGCDVLLTMTPPFLFTSDDPVATAKEISDNVKEAVLRVGSIRRIVYISSGGAQHESGVVSVKDVGAFCAALAVDMKISESTSYPFIVELHGPKAYSPEDVEPLKSHQTGAIYQLSI</sequence>
<proteinExistence type="predicted"/>
<comment type="caution">
    <text evidence="2">The sequence shown here is derived from an EMBL/GenBank/DDBJ whole genome shotgun (WGS) entry which is preliminary data.</text>
</comment>
<keyword evidence="3" id="KW-1185">Reference proteome</keyword>
<organism evidence="2 3">
    <name type="scientific">Pseudallescheria apiosperma</name>
    <name type="common">Scedosporium apiospermum</name>
    <dbReference type="NCBI Taxonomy" id="563466"/>
    <lineage>
        <taxon>Eukaryota</taxon>
        <taxon>Fungi</taxon>
        <taxon>Dikarya</taxon>
        <taxon>Ascomycota</taxon>
        <taxon>Pezizomycotina</taxon>
        <taxon>Sordariomycetes</taxon>
        <taxon>Hypocreomycetidae</taxon>
        <taxon>Microascales</taxon>
        <taxon>Microascaceae</taxon>
        <taxon>Scedosporium</taxon>
    </lineage>
</organism>
<dbReference type="RefSeq" id="XP_016638939.1">
    <property type="nucleotide sequence ID" value="XM_016784114.1"/>
</dbReference>
<dbReference type="SUPFAM" id="SSF51735">
    <property type="entry name" value="NAD(P)-binding Rossmann-fold domains"/>
    <property type="match status" value="1"/>
</dbReference>
<dbReference type="AlphaFoldDB" id="A0A084FVM8"/>
<evidence type="ECO:0000313" key="3">
    <source>
        <dbReference type="Proteomes" id="UP000028545"/>
    </source>
</evidence>
<dbReference type="Proteomes" id="UP000028545">
    <property type="component" value="Unassembled WGS sequence"/>
</dbReference>
<dbReference type="EMBL" id="JOWA01000165">
    <property type="protein sequence ID" value="KEZ39140.1"/>
    <property type="molecule type" value="Genomic_DNA"/>
</dbReference>
<dbReference type="GeneID" id="27719745"/>